<gene>
    <name evidence="2" type="ORF">DILT_LOCUS598</name>
</gene>
<proteinExistence type="predicted"/>
<reference evidence="2 3" key="1">
    <citation type="submission" date="2018-11" db="EMBL/GenBank/DDBJ databases">
        <authorList>
            <consortium name="Pathogen Informatics"/>
        </authorList>
    </citation>
    <scope>NUCLEOTIDE SEQUENCE [LARGE SCALE GENOMIC DNA]</scope>
</reference>
<dbReference type="Proteomes" id="UP000281553">
    <property type="component" value="Unassembled WGS sequence"/>
</dbReference>
<sequence length="292" mass="31980">AIIVDCVDTVEANSNTLDVDNKEATVSSVKTKATIKNDKSVPKPTVRAPTFAVPGLASTLIDSSKVHAGEALTLASLSSRRLAAKVAKTVPQGSRQDRDHSLVAQGSQEATPDSSDDQTVTPPSPSPRPTAENVAETVSKGLRHRQDSEYCLFVQGLQEAISDSSNVQDDPDLVSFNDVLRDLFPPGEEFEVLKSFSIGKRPAGTADIPKPKTLKNILKEKEYVQLILSKKTYLCHLHKEVFFQPDYSPEERMKRRELVAELQSRIKNGKAGLTVFNGKIIQKKTSNQPVKF</sequence>
<evidence type="ECO:0000256" key="1">
    <source>
        <dbReference type="SAM" id="MobiDB-lite"/>
    </source>
</evidence>
<feature type="region of interest" description="Disordered" evidence="1">
    <location>
        <begin position="88"/>
        <end position="139"/>
    </location>
</feature>
<name>A0A3P6QPM7_DIBLA</name>
<protein>
    <submittedName>
        <fullName evidence="2">Uncharacterized protein</fullName>
    </submittedName>
</protein>
<keyword evidence="3" id="KW-1185">Reference proteome</keyword>
<feature type="compositionally biased region" description="Polar residues" evidence="1">
    <location>
        <begin position="104"/>
        <end position="120"/>
    </location>
</feature>
<organism evidence="2 3">
    <name type="scientific">Dibothriocephalus latus</name>
    <name type="common">Fish tapeworm</name>
    <name type="synonym">Diphyllobothrium latum</name>
    <dbReference type="NCBI Taxonomy" id="60516"/>
    <lineage>
        <taxon>Eukaryota</taxon>
        <taxon>Metazoa</taxon>
        <taxon>Spiralia</taxon>
        <taxon>Lophotrochozoa</taxon>
        <taxon>Platyhelminthes</taxon>
        <taxon>Cestoda</taxon>
        <taxon>Eucestoda</taxon>
        <taxon>Diphyllobothriidea</taxon>
        <taxon>Diphyllobothriidae</taxon>
        <taxon>Dibothriocephalus</taxon>
    </lineage>
</organism>
<dbReference type="OrthoDB" id="6223099at2759"/>
<dbReference type="AlphaFoldDB" id="A0A3P6QPM7"/>
<evidence type="ECO:0000313" key="2">
    <source>
        <dbReference type="EMBL" id="VDK34574.1"/>
    </source>
</evidence>
<accession>A0A3P6QPM7</accession>
<dbReference type="EMBL" id="UYRU01002682">
    <property type="protein sequence ID" value="VDK34574.1"/>
    <property type="molecule type" value="Genomic_DNA"/>
</dbReference>
<evidence type="ECO:0000313" key="3">
    <source>
        <dbReference type="Proteomes" id="UP000281553"/>
    </source>
</evidence>
<feature type="non-terminal residue" evidence="2">
    <location>
        <position position="1"/>
    </location>
</feature>